<keyword evidence="2" id="KW-0472">Membrane</keyword>
<dbReference type="Gene3D" id="1.20.1640.10">
    <property type="entry name" value="Multidrug efflux transporter AcrB transmembrane domain"/>
    <property type="match status" value="2"/>
</dbReference>
<dbReference type="InterPro" id="IPR001036">
    <property type="entry name" value="Acrflvin-R"/>
</dbReference>
<dbReference type="PANTHER" id="PTHR32063:SF0">
    <property type="entry name" value="SWARMING MOTILITY PROTEIN SWRC"/>
    <property type="match status" value="1"/>
</dbReference>
<dbReference type="SUPFAM" id="SSF82714">
    <property type="entry name" value="Multidrug efflux transporter AcrB TolC docking domain, DN and DC subdomains"/>
    <property type="match status" value="2"/>
</dbReference>
<sequence length="1074" mass="113926">MTAPPPRPSLAGLAIRRYIGTLMLTLTVVVLGLFATSRLPVDLLPSIVYPRIGVRADAPGVAPDVAVDSVTRPLESALAQTEGAVQIFSRTREGRISLDLFFEPGGNLDRALNDATASLNRARDSLPDTIDQPRLFPFDPSQLPVYEFALASASRSDMELRVFADEELARELNRVPGVANTDVSGGVREEVRVAVDLQRLQATGIDLADVLAALRERNQDISGGQLRGGSEEALTRLNGRFDSADDIRNLAIAIANSDPPQQVYLRDIATVTDGTEEQRLFVTLNGTPAVKVSIQKQPDANTVQVVDRVKARLESLSANGSIPADLALTPTLDESRFIRSSLRNVAVAGLVGATLAALVVLLFLGSLRQTLVIVLAIPLTIVASLVAMALFGLSLNIFSLGGLALGVGIVVDNAIVMLESIVAGVERDRAAAGPLDPASVIARAEASSRELESALFASTATNLVAVLPFLLAGGFISLLFNELVLTISFAVAASLAVALTVVPALSSRLLAIPRSSGLKQFAPIRSFDAHFAGLTQQYGRLLDGVVRWRLVVLAIAAIVLGCGSLWMAGRLSQEILPRISTGQARIIVQFLPGTTIETNRAVMQDVDRIVLAQPEVNYAFTTVGGFLFGTSTSENALRSSSTITLQPGSNVAAVIDRIQQEFDALSPLDIELRGFPESVRGLITSNSPVRAEIDVLLQGGDSAALQQAGKQVLAALRQAKLARFRPDVADPQQEIQIRPDWERSADLGLTAEEIGETIQTALGGSVPTQLQRADRLVDVRVKLPPGSVQQAQQLRAIPLFAGDGRFVRLGDIAAIERGSAPGEIERIDQREVFAISGTLTDGATLSNALAEVDALLADVKLPPGVTRLPSFAARANESLQGSLVLLAGLASFLVFAVMAIQYNSLLDPLAIGLAVPFALSGGIFGLFVTDTAVGATAIVGAVLLVGIVVNNAIVMVELANQIRDRDRISHQVAILQAAPQRLRPILMTTLTTVLGLFPLAVGAGEGSEFLQPLGVVVFSGLSLATVLTLFLVPCFYVLLHDPPRPRGPRRLTRRGRPRLALSQTASSDPSGDRN</sequence>
<keyword evidence="4" id="KW-1185">Reference proteome</keyword>
<evidence type="ECO:0000313" key="4">
    <source>
        <dbReference type="Proteomes" id="UP000016960"/>
    </source>
</evidence>
<dbReference type="Proteomes" id="UP000016960">
    <property type="component" value="Unassembled WGS sequence"/>
</dbReference>
<feature type="transmembrane region" description="Helical" evidence="2">
    <location>
        <begin position="909"/>
        <end position="928"/>
    </location>
</feature>
<dbReference type="InterPro" id="IPR027463">
    <property type="entry name" value="AcrB_DN_DC_subdom"/>
</dbReference>
<dbReference type="eggNOG" id="COG0841">
    <property type="taxonomic scope" value="Bacteria"/>
</dbReference>
<dbReference type="Gene3D" id="3.30.2090.10">
    <property type="entry name" value="Multidrug efflux transporter AcrB TolC docking domain, DN and DC subdomains"/>
    <property type="match status" value="2"/>
</dbReference>
<dbReference type="PANTHER" id="PTHR32063">
    <property type="match status" value="1"/>
</dbReference>
<dbReference type="RefSeq" id="WP_022605123.1">
    <property type="nucleotide sequence ID" value="NZ_ASSJ01000021.1"/>
</dbReference>
<dbReference type="SUPFAM" id="SSF82866">
    <property type="entry name" value="Multidrug efflux transporter AcrB transmembrane domain"/>
    <property type="match status" value="2"/>
</dbReference>
<keyword evidence="2" id="KW-1133">Transmembrane helix</keyword>
<dbReference type="InParanoid" id="U5DL31"/>
<proteinExistence type="predicted"/>
<feature type="transmembrane region" description="Helical" evidence="2">
    <location>
        <begin position="550"/>
        <end position="569"/>
    </location>
</feature>
<feature type="compositionally biased region" description="Polar residues" evidence="1">
    <location>
        <begin position="1061"/>
        <end position="1074"/>
    </location>
</feature>
<dbReference type="EMBL" id="ASSJ01000021">
    <property type="protein sequence ID" value="ERN42396.1"/>
    <property type="molecule type" value="Genomic_DNA"/>
</dbReference>
<feature type="transmembrane region" description="Helical" evidence="2">
    <location>
        <begin position="453"/>
        <end position="477"/>
    </location>
</feature>
<dbReference type="OrthoDB" id="9791035at2"/>
<feature type="transmembrane region" description="Helical" evidence="2">
    <location>
        <begin position="985"/>
        <end position="1003"/>
    </location>
</feature>
<comment type="caution">
    <text evidence="3">The sequence shown here is derived from an EMBL/GenBank/DDBJ whole genome shotgun (WGS) entry which is preliminary data.</text>
</comment>
<feature type="compositionally biased region" description="Basic residues" evidence="1">
    <location>
        <begin position="1046"/>
        <end position="1057"/>
    </location>
</feature>
<evidence type="ECO:0000256" key="1">
    <source>
        <dbReference type="SAM" id="MobiDB-lite"/>
    </source>
</evidence>
<dbReference type="Gene3D" id="3.30.70.1320">
    <property type="entry name" value="Multidrug efflux transporter AcrB pore domain like"/>
    <property type="match status" value="1"/>
</dbReference>
<evidence type="ECO:0000313" key="3">
    <source>
        <dbReference type="EMBL" id="ERN42396.1"/>
    </source>
</evidence>
<feature type="transmembrane region" description="Helical" evidence="2">
    <location>
        <begin position="1015"/>
        <end position="1039"/>
    </location>
</feature>
<accession>U5DL31</accession>
<gene>
    <name evidence="3" type="ORF">KR51_00009170</name>
</gene>
<evidence type="ECO:0000256" key="2">
    <source>
        <dbReference type="SAM" id="Phobius"/>
    </source>
</evidence>
<feature type="transmembrane region" description="Helical" evidence="2">
    <location>
        <begin position="934"/>
        <end position="959"/>
    </location>
</feature>
<keyword evidence="2" id="KW-0812">Transmembrane</keyword>
<feature type="transmembrane region" description="Helical" evidence="2">
    <location>
        <begin position="483"/>
        <end position="505"/>
    </location>
</feature>
<dbReference type="Gene3D" id="3.30.70.1430">
    <property type="entry name" value="Multidrug efflux transporter AcrB pore domain"/>
    <property type="match status" value="2"/>
</dbReference>
<feature type="region of interest" description="Disordered" evidence="1">
    <location>
        <begin position="1046"/>
        <end position="1074"/>
    </location>
</feature>
<dbReference type="GO" id="GO:0042910">
    <property type="term" value="F:xenobiotic transmembrane transporter activity"/>
    <property type="evidence" value="ECO:0007669"/>
    <property type="project" value="TreeGrafter"/>
</dbReference>
<protein>
    <submittedName>
        <fullName evidence="3">Cation/multidrug efflux pump</fullName>
    </submittedName>
</protein>
<dbReference type="FunCoup" id="U5DL31">
    <property type="interactions" value="264"/>
</dbReference>
<dbReference type="Pfam" id="PF00873">
    <property type="entry name" value="ACR_tran"/>
    <property type="match status" value="1"/>
</dbReference>
<organism evidence="3 4">
    <name type="scientific">Rubidibacter lacunae KORDI 51-2</name>
    <dbReference type="NCBI Taxonomy" id="582515"/>
    <lineage>
        <taxon>Bacteria</taxon>
        <taxon>Bacillati</taxon>
        <taxon>Cyanobacteriota</taxon>
        <taxon>Cyanophyceae</taxon>
        <taxon>Oscillatoriophycideae</taxon>
        <taxon>Chroococcales</taxon>
        <taxon>Aphanothecaceae</taxon>
        <taxon>Rubidibacter</taxon>
    </lineage>
</organism>
<dbReference type="PATRIC" id="fig|582515.4.peg.1021"/>
<feature type="transmembrane region" description="Helical" evidence="2">
    <location>
        <begin position="883"/>
        <end position="902"/>
    </location>
</feature>
<feature type="transmembrane region" description="Helical" evidence="2">
    <location>
        <begin position="371"/>
        <end position="391"/>
    </location>
</feature>
<dbReference type="STRING" id="582515.KR51_00009170"/>
<dbReference type="Gene3D" id="3.30.70.1440">
    <property type="entry name" value="Multidrug efflux transporter AcrB pore domain"/>
    <property type="match status" value="1"/>
</dbReference>
<feature type="transmembrane region" description="Helical" evidence="2">
    <location>
        <begin position="21"/>
        <end position="41"/>
    </location>
</feature>
<dbReference type="SUPFAM" id="SSF82693">
    <property type="entry name" value="Multidrug efflux transporter AcrB pore domain, PN1, PN2, PC1 and PC2 subdomains"/>
    <property type="match status" value="3"/>
</dbReference>
<reference evidence="3 4" key="1">
    <citation type="submission" date="2013-05" db="EMBL/GenBank/DDBJ databases">
        <title>Draft genome sequence of Rubidibacter lacunae KORDI 51-2.</title>
        <authorList>
            <person name="Choi D.H."/>
            <person name="Noh J.H."/>
            <person name="Kwon K.-K."/>
            <person name="Lee J.-H."/>
            <person name="Ryu J.-Y."/>
        </authorList>
    </citation>
    <scope>NUCLEOTIDE SEQUENCE [LARGE SCALE GENOMIC DNA]</scope>
    <source>
        <strain evidence="3 4">KORDI 51-2</strain>
    </source>
</reference>
<feature type="transmembrane region" description="Helical" evidence="2">
    <location>
        <begin position="397"/>
        <end position="418"/>
    </location>
</feature>
<dbReference type="GO" id="GO:0005886">
    <property type="term" value="C:plasma membrane"/>
    <property type="evidence" value="ECO:0007669"/>
    <property type="project" value="TreeGrafter"/>
</dbReference>
<dbReference type="PRINTS" id="PR00702">
    <property type="entry name" value="ACRIFLAVINRP"/>
</dbReference>
<name>U5DL31_9CHRO</name>
<dbReference type="AlphaFoldDB" id="U5DL31"/>
<feature type="transmembrane region" description="Helical" evidence="2">
    <location>
        <begin position="345"/>
        <end position="364"/>
    </location>
</feature>